<feature type="compositionally biased region" description="Polar residues" evidence="1">
    <location>
        <begin position="47"/>
        <end position="63"/>
    </location>
</feature>
<keyword evidence="3" id="KW-1185">Reference proteome</keyword>
<organism evidence="2 3">
    <name type="scientific">Hypothenemus hampei</name>
    <name type="common">Coffee berry borer</name>
    <dbReference type="NCBI Taxonomy" id="57062"/>
    <lineage>
        <taxon>Eukaryota</taxon>
        <taxon>Metazoa</taxon>
        <taxon>Ecdysozoa</taxon>
        <taxon>Arthropoda</taxon>
        <taxon>Hexapoda</taxon>
        <taxon>Insecta</taxon>
        <taxon>Pterygota</taxon>
        <taxon>Neoptera</taxon>
        <taxon>Endopterygota</taxon>
        <taxon>Coleoptera</taxon>
        <taxon>Polyphaga</taxon>
        <taxon>Cucujiformia</taxon>
        <taxon>Curculionidae</taxon>
        <taxon>Scolytinae</taxon>
        <taxon>Hypothenemus</taxon>
    </lineage>
</organism>
<feature type="region of interest" description="Disordered" evidence="1">
    <location>
        <begin position="47"/>
        <end position="118"/>
    </location>
</feature>
<comment type="caution">
    <text evidence="2">The sequence shown here is derived from an EMBL/GenBank/DDBJ whole genome shotgun (WGS) entry which is preliminary data.</text>
</comment>
<proteinExistence type="predicted"/>
<feature type="compositionally biased region" description="Basic and acidic residues" evidence="1">
    <location>
        <begin position="64"/>
        <end position="77"/>
    </location>
</feature>
<evidence type="ECO:0000256" key="1">
    <source>
        <dbReference type="SAM" id="MobiDB-lite"/>
    </source>
</evidence>
<dbReference type="Proteomes" id="UP001566132">
    <property type="component" value="Unassembled WGS sequence"/>
</dbReference>
<dbReference type="EMBL" id="JBDJPC010000002">
    <property type="protein sequence ID" value="KAL1513608.1"/>
    <property type="molecule type" value="Genomic_DNA"/>
</dbReference>
<dbReference type="AlphaFoldDB" id="A0ABD1F7P2"/>
<evidence type="ECO:0000313" key="2">
    <source>
        <dbReference type="EMBL" id="KAL1513608.1"/>
    </source>
</evidence>
<name>A0ABD1F7P2_HYPHA</name>
<gene>
    <name evidence="2" type="ORF">ABEB36_002999</name>
</gene>
<feature type="region of interest" description="Disordered" evidence="1">
    <location>
        <begin position="134"/>
        <end position="158"/>
    </location>
</feature>
<sequence>MRNASDIFCLKELKDGDTSGTQMFSVNGRCHLTNQNRRRNLHAESSSFDYGSIPQQQISTNHSNEIDEKYDLKGIKEEMEDLELGSGGPSNRDETPKTTEPNLENVQNPKDFRKSNTKKFEEVAQSVMSRNPLTGAGVEIETHRKSKKGLFKQPKWTW</sequence>
<evidence type="ECO:0000313" key="3">
    <source>
        <dbReference type="Proteomes" id="UP001566132"/>
    </source>
</evidence>
<protein>
    <submittedName>
        <fullName evidence="2">Uncharacterized protein</fullName>
    </submittedName>
</protein>
<feature type="compositionally biased region" description="Polar residues" evidence="1">
    <location>
        <begin position="98"/>
        <end position="108"/>
    </location>
</feature>
<accession>A0ABD1F7P2</accession>
<reference evidence="2 3" key="1">
    <citation type="submission" date="2024-05" db="EMBL/GenBank/DDBJ databases">
        <title>Genetic variation in Jamaican populations of the coffee berry borer (Hypothenemus hampei).</title>
        <authorList>
            <person name="Errbii M."/>
            <person name="Myrie A."/>
        </authorList>
    </citation>
    <scope>NUCLEOTIDE SEQUENCE [LARGE SCALE GENOMIC DNA]</scope>
    <source>
        <strain evidence="2">JA-Hopewell-2020-01-JO</strain>
        <tissue evidence="2">Whole body</tissue>
    </source>
</reference>